<reference evidence="1 2" key="1">
    <citation type="journal article" date="2016" name="Mol. Biol. Evol.">
        <title>Genome-Wide Survey of Gut Fungi (Harpellales) Reveals the First Horizontally Transferred Ubiquitin Gene from a Mosquito Host.</title>
        <authorList>
            <person name="Wang Y."/>
            <person name="White M.M."/>
            <person name="Kvist S."/>
            <person name="Moncalvo J.M."/>
        </authorList>
    </citation>
    <scope>NUCLEOTIDE SEQUENCE [LARGE SCALE GENOMIC DNA]</scope>
    <source>
        <strain evidence="1 2">ALG-7-W6</strain>
    </source>
</reference>
<organism evidence="1 2">
    <name type="scientific">Smittium mucronatum</name>
    <dbReference type="NCBI Taxonomy" id="133383"/>
    <lineage>
        <taxon>Eukaryota</taxon>
        <taxon>Fungi</taxon>
        <taxon>Fungi incertae sedis</taxon>
        <taxon>Zoopagomycota</taxon>
        <taxon>Kickxellomycotina</taxon>
        <taxon>Harpellomycetes</taxon>
        <taxon>Harpellales</taxon>
        <taxon>Legeriomycetaceae</taxon>
        <taxon>Smittium</taxon>
    </lineage>
</organism>
<dbReference type="AlphaFoldDB" id="A0A1R0GVG8"/>
<name>A0A1R0GVG8_9FUNG</name>
<keyword evidence="2" id="KW-1185">Reference proteome</keyword>
<accession>A0A1R0GVG8</accession>
<dbReference type="Proteomes" id="UP000187455">
    <property type="component" value="Unassembled WGS sequence"/>
</dbReference>
<gene>
    <name evidence="1" type="ORF">AYI68_g4992</name>
</gene>
<proteinExistence type="predicted"/>
<feature type="non-terminal residue" evidence="1">
    <location>
        <position position="73"/>
    </location>
</feature>
<sequence>MKTNTNKFLKIKLKKFENFSNPTSLRRSNNSIPTCVWFKGAGDLLILSSINRWATRMPSKNFAVPSSVIWLAS</sequence>
<evidence type="ECO:0000313" key="1">
    <source>
        <dbReference type="EMBL" id="OLY80906.1"/>
    </source>
</evidence>
<comment type="caution">
    <text evidence="1">The sequence shown here is derived from an EMBL/GenBank/DDBJ whole genome shotgun (WGS) entry which is preliminary data.</text>
</comment>
<evidence type="ECO:0000313" key="2">
    <source>
        <dbReference type="Proteomes" id="UP000187455"/>
    </source>
</evidence>
<protein>
    <submittedName>
        <fullName evidence="1">Uncharacterized protein</fullName>
    </submittedName>
</protein>
<dbReference type="EMBL" id="LSSL01003001">
    <property type="protein sequence ID" value="OLY80906.1"/>
    <property type="molecule type" value="Genomic_DNA"/>
</dbReference>